<dbReference type="InterPro" id="IPR011250">
    <property type="entry name" value="OMP/PagP_B-barrel"/>
</dbReference>
<keyword evidence="1 2" id="KW-0732">Signal</keyword>
<reference evidence="4 5" key="1">
    <citation type="submission" date="2016-10" db="EMBL/GenBank/DDBJ databases">
        <authorList>
            <person name="de Groot N.N."/>
        </authorList>
    </citation>
    <scope>NUCLEOTIDE SEQUENCE [LARGE SCALE GENOMIC DNA]</scope>
    <source>
        <strain evidence="4 5">DSM 19073</strain>
    </source>
</reference>
<dbReference type="Proteomes" id="UP000199110">
    <property type="component" value="Unassembled WGS sequence"/>
</dbReference>
<dbReference type="InterPro" id="IPR027385">
    <property type="entry name" value="Beta-barrel_OMP"/>
</dbReference>
<dbReference type="EMBL" id="FORA01000001">
    <property type="protein sequence ID" value="SFI42028.1"/>
    <property type="molecule type" value="Genomic_DNA"/>
</dbReference>
<proteinExistence type="predicted"/>
<evidence type="ECO:0000256" key="2">
    <source>
        <dbReference type="SAM" id="SignalP"/>
    </source>
</evidence>
<dbReference type="SUPFAM" id="SSF56925">
    <property type="entry name" value="OMPA-like"/>
    <property type="match status" value="1"/>
</dbReference>
<feature type="domain" description="Outer membrane protein beta-barrel" evidence="3">
    <location>
        <begin position="38"/>
        <end position="194"/>
    </location>
</feature>
<name>A0A1I3I1Y1_9RHOB</name>
<dbReference type="Pfam" id="PF13505">
    <property type="entry name" value="OMP_b-brl"/>
    <property type="match status" value="1"/>
</dbReference>
<evidence type="ECO:0000256" key="1">
    <source>
        <dbReference type="ARBA" id="ARBA00022729"/>
    </source>
</evidence>
<keyword evidence="5" id="KW-1185">Reference proteome</keyword>
<dbReference type="AlphaFoldDB" id="A0A1I3I1Y1"/>
<dbReference type="RefSeq" id="WP_092777301.1">
    <property type="nucleotide sequence ID" value="NZ_FORA01000001.1"/>
</dbReference>
<evidence type="ECO:0000259" key="3">
    <source>
        <dbReference type="Pfam" id="PF13505"/>
    </source>
</evidence>
<organism evidence="4 5">
    <name type="scientific">Jannaschia pohangensis</name>
    <dbReference type="NCBI Taxonomy" id="390807"/>
    <lineage>
        <taxon>Bacteria</taxon>
        <taxon>Pseudomonadati</taxon>
        <taxon>Pseudomonadota</taxon>
        <taxon>Alphaproteobacteria</taxon>
        <taxon>Rhodobacterales</taxon>
        <taxon>Roseobacteraceae</taxon>
        <taxon>Jannaschia</taxon>
    </lineage>
</organism>
<dbReference type="OrthoDB" id="268975at2"/>
<gene>
    <name evidence="4" type="ORF">SAMN04488095_0789</name>
</gene>
<protein>
    <submittedName>
        <fullName evidence="4">Opacity protein</fullName>
    </submittedName>
</protein>
<accession>A0A1I3I1Y1</accession>
<evidence type="ECO:0000313" key="5">
    <source>
        <dbReference type="Proteomes" id="UP000199110"/>
    </source>
</evidence>
<evidence type="ECO:0000313" key="4">
    <source>
        <dbReference type="EMBL" id="SFI42028.1"/>
    </source>
</evidence>
<feature type="chain" id="PRO_5011475862" evidence="2">
    <location>
        <begin position="20"/>
        <end position="194"/>
    </location>
</feature>
<sequence>MKRHLTLMILPLLATPAFAGNIAPPPAPLEPAPVFVDPAPVGYDWSGFSVGAQIGYADANATGGLEGEGAIGGLRANYDLDLGNWVVGAGIDYDTTNIDLSGAATVDNVLRVKGRAGIDGGRNLYYATAGYAQAETDLIGDGDGYFAGLGYEVFVTDQLTVGTEVLYHEFDDFDGAPGVEADATTAQVSLNWRF</sequence>
<dbReference type="STRING" id="390807.SAMN04488095_0789"/>
<feature type="signal peptide" evidence="2">
    <location>
        <begin position="1"/>
        <end position="19"/>
    </location>
</feature>